<reference evidence="2" key="1">
    <citation type="submission" date="2021-03" db="EMBL/GenBank/DDBJ databases">
        <title>Draft genome sequence of rust myrtle Austropuccinia psidii MF-1, a brazilian biotype.</title>
        <authorList>
            <person name="Quecine M.C."/>
            <person name="Pachon D.M.R."/>
            <person name="Bonatelli M.L."/>
            <person name="Correr F.H."/>
            <person name="Franceschini L.M."/>
            <person name="Leite T.F."/>
            <person name="Margarido G.R.A."/>
            <person name="Almeida C.A."/>
            <person name="Ferrarezi J.A."/>
            <person name="Labate C.A."/>
        </authorList>
    </citation>
    <scope>NUCLEOTIDE SEQUENCE</scope>
    <source>
        <strain evidence="2">MF-1</strain>
    </source>
</reference>
<sequence length="339" mass="36765">MLMLLLVNVESSPGFSDLVNGWNAFRGIAEGSTGLRGSKSLASASTAGRHAPTWRNLFGGGRSLPSLGKPRPKLNGINKKPTQPIANNPNPEALDSSKAELAPKLKGILDKPPENTPNGLNGKTLDPKEVEPASGLKDMPQKPPGSTPKLNDLETFVKKFSSDLGVDTKHIPAGQINTGAPLAPIPEDSVSVQPLTALDTPSEKALDHWKTIFDDSADMKSLDATHVEPPEPPTHPPPNEQLRMTRGKTIREQPKGSSHVGSPLPLGEKEGLNAANKWQNLNLFERIMIKWFHISPKWKKWSFEPVLGFIFGPNGILEKVSNIAKKIKVQRRVAPVLHS</sequence>
<name>A0A9Q3HF71_9BASI</name>
<feature type="region of interest" description="Disordered" evidence="1">
    <location>
        <begin position="59"/>
        <end position="150"/>
    </location>
</feature>
<organism evidence="2 3">
    <name type="scientific">Austropuccinia psidii MF-1</name>
    <dbReference type="NCBI Taxonomy" id="1389203"/>
    <lineage>
        <taxon>Eukaryota</taxon>
        <taxon>Fungi</taxon>
        <taxon>Dikarya</taxon>
        <taxon>Basidiomycota</taxon>
        <taxon>Pucciniomycotina</taxon>
        <taxon>Pucciniomycetes</taxon>
        <taxon>Pucciniales</taxon>
        <taxon>Sphaerophragmiaceae</taxon>
        <taxon>Austropuccinia</taxon>
    </lineage>
</organism>
<dbReference type="Proteomes" id="UP000765509">
    <property type="component" value="Unassembled WGS sequence"/>
</dbReference>
<dbReference type="AlphaFoldDB" id="A0A9Q3HF71"/>
<evidence type="ECO:0000313" key="2">
    <source>
        <dbReference type="EMBL" id="MBW0502077.1"/>
    </source>
</evidence>
<comment type="caution">
    <text evidence="2">The sequence shown here is derived from an EMBL/GenBank/DDBJ whole genome shotgun (WGS) entry which is preliminary data.</text>
</comment>
<feature type="compositionally biased region" description="Basic and acidic residues" evidence="1">
    <location>
        <begin position="95"/>
        <end position="113"/>
    </location>
</feature>
<protein>
    <submittedName>
        <fullName evidence="2">Uncharacterized protein</fullName>
    </submittedName>
</protein>
<proteinExistence type="predicted"/>
<evidence type="ECO:0000313" key="3">
    <source>
        <dbReference type="Proteomes" id="UP000765509"/>
    </source>
</evidence>
<dbReference type="EMBL" id="AVOT02016642">
    <property type="protein sequence ID" value="MBW0502077.1"/>
    <property type="molecule type" value="Genomic_DNA"/>
</dbReference>
<accession>A0A9Q3HF71</accession>
<keyword evidence="3" id="KW-1185">Reference proteome</keyword>
<feature type="compositionally biased region" description="Polar residues" evidence="1">
    <location>
        <begin position="80"/>
        <end position="90"/>
    </location>
</feature>
<feature type="compositionally biased region" description="Pro residues" evidence="1">
    <location>
        <begin position="230"/>
        <end position="239"/>
    </location>
</feature>
<evidence type="ECO:0000256" key="1">
    <source>
        <dbReference type="SAM" id="MobiDB-lite"/>
    </source>
</evidence>
<feature type="region of interest" description="Disordered" evidence="1">
    <location>
        <begin position="223"/>
        <end position="242"/>
    </location>
</feature>
<gene>
    <name evidence="2" type="ORF">O181_041792</name>
</gene>